<protein>
    <submittedName>
        <fullName evidence="1">Uncharacterized protein</fullName>
    </submittedName>
</protein>
<accession>A0A316D4D4</accession>
<dbReference type="Proteomes" id="UP000245634">
    <property type="component" value="Unassembled WGS sequence"/>
</dbReference>
<gene>
    <name evidence="1" type="ORF">C7459_12719</name>
</gene>
<comment type="caution">
    <text evidence="1">The sequence shown here is derived from an EMBL/GenBank/DDBJ whole genome shotgun (WGS) entry which is preliminary data.</text>
</comment>
<evidence type="ECO:0000313" key="1">
    <source>
        <dbReference type="EMBL" id="PWK05087.1"/>
    </source>
</evidence>
<proteinExistence type="predicted"/>
<dbReference type="RefSeq" id="WP_281272797.1">
    <property type="nucleotide sequence ID" value="NZ_QGGL01000027.1"/>
</dbReference>
<dbReference type="EMBL" id="QGGL01000027">
    <property type="protein sequence ID" value="PWK05087.1"/>
    <property type="molecule type" value="Genomic_DNA"/>
</dbReference>
<name>A0A316D4D4_9BACL</name>
<reference evidence="1 2" key="1">
    <citation type="submission" date="2018-05" db="EMBL/GenBank/DDBJ databases">
        <title>Genomic Encyclopedia of Type Strains, Phase IV (KMG-IV): sequencing the most valuable type-strain genomes for metagenomic binning, comparative biology and taxonomic classification.</title>
        <authorList>
            <person name="Goeker M."/>
        </authorList>
    </citation>
    <scope>NUCLEOTIDE SEQUENCE [LARGE SCALE GENOMIC DNA]</scope>
    <source>
        <strain evidence="1 2">DSM 18773</strain>
    </source>
</reference>
<evidence type="ECO:0000313" key="2">
    <source>
        <dbReference type="Proteomes" id="UP000245634"/>
    </source>
</evidence>
<organism evidence="1 2">
    <name type="scientific">Tumebacillus permanentifrigoris</name>
    <dbReference type="NCBI Taxonomy" id="378543"/>
    <lineage>
        <taxon>Bacteria</taxon>
        <taxon>Bacillati</taxon>
        <taxon>Bacillota</taxon>
        <taxon>Bacilli</taxon>
        <taxon>Bacillales</taxon>
        <taxon>Alicyclobacillaceae</taxon>
        <taxon>Tumebacillus</taxon>
    </lineage>
</organism>
<sequence length="44" mass="4867">MHKEKQTFTQQDLLDDTQLIPKHRDALSRALSLASASEGDGQSV</sequence>
<keyword evidence="2" id="KW-1185">Reference proteome</keyword>
<dbReference type="AlphaFoldDB" id="A0A316D4D4"/>